<sequence length="54" mass="6306">MVITPDRQLLDNAPTIAYVIGLFIEGVRRSKHRRRLSCSRPNHSPQHCRHRKTS</sequence>
<gene>
    <name evidence="2" type="ORF">DAEQUDRAFT_732484</name>
</gene>
<name>A0A165LKP0_9APHY</name>
<reference evidence="2 3" key="1">
    <citation type="journal article" date="2016" name="Mol. Biol. Evol.">
        <title>Comparative Genomics of Early-Diverging Mushroom-Forming Fungi Provides Insights into the Origins of Lignocellulose Decay Capabilities.</title>
        <authorList>
            <person name="Nagy L.G."/>
            <person name="Riley R."/>
            <person name="Tritt A."/>
            <person name="Adam C."/>
            <person name="Daum C."/>
            <person name="Floudas D."/>
            <person name="Sun H."/>
            <person name="Yadav J.S."/>
            <person name="Pangilinan J."/>
            <person name="Larsson K.H."/>
            <person name="Matsuura K."/>
            <person name="Barry K."/>
            <person name="Labutti K."/>
            <person name="Kuo R."/>
            <person name="Ohm R.A."/>
            <person name="Bhattacharya S.S."/>
            <person name="Shirouzu T."/>
            <person name="Yoshinaga Y."/>
            <person name="Martin F.M."/>
            <person name="Grigoriev I.V."/>
            <person name="Hibbett D.S."/>
        </authorList>
    </citation>
    <scope>NUCLEOTIDE SEQUENCE [LARGE SCALE GENOMIC DNA]</scope>
    <source>
        <strain evidence="2 3">L-15889</strain>
    </source>
</reference>
<feature type="region of interest" description="Disordered" evidence="1">
    <location>
        <begin position="34"/>
        <end position="54"/>
    </location>
</feature>
<evidence type="ECO:0000313" key="3">
    <source>
        <dbReference type="Proteomes" id="UP000076727"/>
    </source>
</evidence>
<dbReference type="AlphaFoldDB" id="A0A165LKP0"/>
<keyword evidence="3" id="KW-1185">Reference proteome</keyword>
<evidence type="ECO:0000313" key="2">
    <source>
        <dbReference type="EMBL" id="KZT64546.1"/>
    </source>
</evidence>
<dbReference type="EMBL" id="KV429125">
    <property type="protein sequence ID" value="KZT64546.1"/>
    <property type="molecule type" value="Genomic_DNA"/>
</dbReference>
<evidence type="ECO:0000256" key="1">
    <source>
        <dbReference type="SAM" id="MobiDB-lite"/>
    </source>
</evidence>
<protein>
    <submittedName>
        <fullName evidence="2">Uncharacterized protein</fullName>
    </submittedName>
</protein>
<dbReference type="Proteomes" id="UP000076727">
    <property type="component" value="Unassembled WGS sequence"/>
</dbReference>
<organism evidence="2 3">
    <name type="scientific">Daedalea quercina L-15889</name>
    <dbReference type="NCBI Taxonomy" id="1314783"/>
    <lineage>
        <taxon>Eukaryota</taxon>
        <taxon>Fungi</taxon>
        <taxon>Dikarya</taxon>
        <taxon>Basidiomycota</taxon>
        <taxon>Agaricomycotina</taxon>
        <taxon>Agaricomycetes</taxon>
        <taxon>Polyporales</taxon>
        <taxon>Fomitopsis</taxon>
    </lineage>
</organism>
<proteinExistence type="predicted"/>
<accession>A0A165LKP0</accession>